<dbReference type="AlphaFoldDB" id="A0A942E674"/>
<dbReference type="InterPro" id="IPR052345">
    <property type="entry name" value="Rad_response_metalloprotease"/>
</dbReference>
<dbReference type="Proteomes" id="UP000680348">
    <property type="component" value="Unassembled WGS sequence"/>
</dbReference>
<evidence type="ECO:0000256" key="1">
    <source>
        <dbReference type="ARBA" id="ARBA00007227"/>
    </source>
</evidence>
<dbReference type="InterPro" id="IPR001387">
    <property type="entry name" value="Cro/C1-type_HTH"/>
</dbReference>
<dbReference type="InterPro" id="IPR013430">
    <property type="entry name" value="Toxin_antidote_HigA"/>
</dbReference>
<comment type="caution">
    <text evidence="3">The sequence shown here is derived from an EMBL/GenBank/DDBJ whole genome shotgun (WGS) entry which is preliminary data.</text>
</comment>
<dbReference type="SUPFAM" id="SSF47413">
    <property type="entry name" value="lambda repressor-like DNA-binding domains"/>
    <property type="match status" value="1"/>
</dbReference>
<organism evidence="3 4">
    <name type="scientific">Pseudaminobacter soli</name>
    <name type="common">ex Zhang et al. 2022</name>
    <dbReference type="NCBI Taxonomy" id="2831468"/>
    <lineage>
        <taxon>Bacteria</taxon>
        <taxon>Pseudomonadati</taxon>
        <taxon>Pseudomonadota</taxon>
        <taxon>Alphaproteobacteria</taxon>
        <taxon>Hyphomicrobiales</taxon>
        <taxon>Phyllobacteriaceae</taxon>
        <taxon>Pseudaminobacter</taxon>
    </lineage>
</organism>
<evidence type="ECO:0000313" key="3">
    <source>
        <dbReference type="EMBL" id="MBS3651863.1"/>
    </source>
</evidence>
<comment type="similarity">
    <text evidence="1">Belongs to the short-chain fatty acyl-CoA assimilation regulator (ScfR) family.</text>
</comment>
<keyword evidence="4" id="KW-1185">Reference proteome</keyword>
<gene>
    <name evidence="3" type="ORF">KEU06_24960</name>
</gene>
<dbReference type="CDD" id="cd00093">
    <property type="entry name" value="HTH_XRE"/>
    <property type="match status" value="1"/>
</dbReference>
<dbReference type="PANTHER" id="PTHR43236">
    <property type="entry name" value="ANTITOXIN HIGA1"/>
    <property type="match status" value="1"/>
</dbReference>
<reference evidence="3" key="1">
    <citation type="submission" date="2021-04" db="EMBL/GenBank/DDBJ databases">
        <title>Pseudaminobacter soli sp. nov., isolated from paddy soil contaminated by heavy metals.</title>
        <authorList>
            <person name="Zhang K."/>
        </authorList>
    </citation>
    <scope>NUCLEOTIDE SEQUENCE</scope>
    <source>
        <strain evidence="3">19-2017</strain>
    </source>
</reference>
<dbReference type="Pfam" id="PF06114">
    <property type="entry name" value="Peptidase_M78"/>
    <property type="match status" value="1"/>
</dbReference>
<protein>
    <submittedName>
        <fullName evidence="3">HigA family addiction module antidote protein</fullName>
    </submittedName>
</protein>
<dbReference type="InterPro" id="IPR010359">
    <property type="entry name" value="IrrE_HExxH"/>
</dbReference>
<evidence type="ECO:0000259" key="2">
    <source>
        <dbReference type="PROSITE" id="PS50943"/>
    </source>
</evidence>
<dbReference type="NCBIfam" id="TIGR02607">
    <property type="entry name" value="antidote_HigA"/>
    <property type="match status" value="1"/>
</dbReference>
<sequence length="362" mass="40710">MATATKKPDYIVSPGAILDEILEERGIPKQAFAERCGRSPKFVSEVIAGKAPVTEETALQFGRVLNMEPQVWVNLESNYRLRLAEQEEERRFARQVAWAKAFPVKDMVQHGLLDKPGSPAETVRNILAFFRCASVESFNEMVAARQGAVAYRRSPSFVGHPQAVMAWLQWGERIAEGMDCRTYDPVKFRACLKEARRLTMSGPEEIQSTLGQICADAGVALVLAPELAGTKLSGAARWVGDRPLLQLSLRHKSDDHFWFTFFHEAGHILLHGKKGMFIDEDKAAADDPKEAEANEFAASSLIPKHVWKSFAVRRRFDEGSIRKFSEECGIAPGIVVGRLQHERILPFNTRLNCLKQRFEWSN</sequence>
<dbReference type="InterPro" id="IPR010982">
    <property type="entry name" value="Lambda_DNA-bd_dom_sf"/>
</dbReference>
<dbReference type="PANTHER" id="PTHR43236:SF1">
    <property type="entry name" value="BLL7220 PROTEIN"/>
    <property type="match status" value="1"/>
</dbReference>
<dbReference type="RefSeq" id="WP_188257421.1">
    <property type="nucleotide sequence ID" value="NZ_JABVCF010000017.1"/>
</dbReference>
<dbReference type="GO" id="GO:0003677">
    <property type="term" value="F:DNA binding"/>
    <property type="evidence" value="ECO:0007669"/>
    <property type="project" value="InterPro"/>
</dbReference>
<evidence type="ECO:0000313" key="4">
    <source>
        <dbReference type="Proteomes" id="UP000680348"/>
    </source>
</evidence>
<dbReference type="SMART" id="SM00530">
    <property type="entry name" value="HTH_XRE"/>
    <property type="match status" value="1"/>
</dbReference>
<name>A0A942E674_9HYPH</name>
<proteinExistence type="inferred from homology"/>
<dbReference type="Gene3D" id="1.10.260.40">
    <property type="entry name" value="lambda repressor-like DNA-binding domains"/>
    <property type="match status" value="1"/>
</dbReference>
<accession>A0A942E674</accession>
<dbReference type="EMBL" id="JAGWCR010000017">
    <property type="protein sequence ID" value="MBS3651863.1"/>
    <property type="molecule type" value="Genomic_DNA"/>
</dbReference>
<dbReference type="PROSITE" id="PS50943">
    <property type="entry name" value="HTH_CROC1"/>
    <property type="match status" value="1"/>
</dbReference>
<dbReference type="Gene3D" id="1.10.10.2910">
    <property type="match status" value="1"/>
</dbReference>
<feature type="domain" description="HTH cro/C1-type" evidence="2">
    <location>
        <begin position="18"/>
        <end position="72"/>
    </location>
</feature>